<reference evidence="1" key="2">
    <citation type="journal article" date="2015" name="Fish Shellfish Immunol.">
        <title>Early steps in the European eel (Anguilla anguilla)-Vibrio vulnificus interaction in the gills: Role of the RtxA13 toxin.</title>
        <authorList>
            <person name="Callol A."/>
            <person name="Pajuelo D."/>
            <person name="Ebbesson L."/>
            <person name="Teles M."/>
            <person name="MacKenzie S."/>
            <person name="Amaro C."/>
        </authorList>
    </citation>
    <scope>NUCLEOTIDE SEQUENCE</scope>
</reference>
<protein>
    <submittedName>
        <fullName evidence="1">Uncharacterized protein</fullName>
    </submittedName>
</protein>
<dbReference type="EMBL" id="GBXM01103348">
    <property type="protein sequence ID" value="JAH05229.1"/>
    <property type="molecule type" value="Transcribed_RNA"/>
</dbReference>
<reference evidence="1" key="1">
    <citation type="submission" date="2014-11" db="EMBL/GenBank/DDBJ databases">
        <authorList>
            <person name="Amaro Gonzalez C."/>
        </authorList>
    </citation>
    <scope>NUCLEOTIDE SEQUENCE</scope>
</reference>
<accession>A0A0E9PL63</accession>
<dbReference type="AlphaFoldDB" id="A0A0E9PL63"/>
<proteinExistence type="predicted"/>
<name>A0A0E9PL63_ANGAN</name>
<organism evidence="1">
    <name type="scientific">Anguilla anguilla</name>
    <name type="common">European freshwater eel</name>
    <name type="synonym">Muraena anguilla</name>
    <dbReference type="NCBI Taxonomy" id="7936"/>
    <lineage>
        <taxon>Eukaryota</taxon>
        <taxon>Metazoa</taxon>
        <taxon>Chordata</taxon>
        <taxon>Craniata</taxon>
        <taxon>Vertebrata</taxon>
        <taxon>Euteleostomi</taxon>
        <taxon>Actinopterygii</taxon>
        <taxon>Neopterygii</taxon>
        <taxon>Teleostei</taxon>
        <taxon>Anguilliformes</taxon>
        <taxon>Anguillidae</taxon>
        <taxon>Anguilla</taxon>
    </lineage>
</organism>
<sequence>MMLGPKTCWGNAGRRAPETLNPIRSQEDAQAKMAERKKSNIDTTTKAYKKCLFFFARIKEEKQKKKNTKGANWVNGTFKCYRSLATD</sequence>
<evidence type="ECO:0000313" key="1">
    <source>
        <dbReference type="EMBL" id="JAH05229.1"/>
    </source>
</evidence>